<feature type="transmembrane region" description="Helical" evidence="12">
    <location>
        <begin position="49"/>
        <end position="79"/>
    </location>
</feature>
<proteinExistence type="inferred from homology"/>
<dbReference type="InterPro" id="IPR000223">
    <property type="entry name" value="Pept_S26A_signal_pept_1"/>
</dbReference>
<evidence type="ECO:0000256" key="12">
    <source>
        <dbReference type="RuleBase" id="RU003993"/>
    </source>
</evidence>
<keyword evidence="6" id="KW-1003">Cell membrane</keyword>
<dbReference type="PROSITE" id="PS00761">
    <property type="entry name" value="SPASE_I_3"/>
    <property type="match status" value="1"/>
</dbReference>
<evidence type="ECO:0000256" key="13">
    <source>
        <dbReference type="RuleBase" id="RU362042"/>
    </source>
</evidence>
<dbReference type="InterPro" id="IPR036286">
    <property type="entry name" value="LexA/Signal_pep-like_sf"/>
</dbReference>
<evidence type="ECO:0000256" key="9">
    <source>
        <dbReference type="ARBA" id="ARBA00022801"/>
    </source>
</evidence>
<dbReference type="PANTHER" id="PTHR43390">
    <property type="entry name" value="SIGNAL PEPTIDASE I"/>
    <property type="match status" value="1"/>
</dbReference>
<keyword evidence="8 12" id="KW-0812">Transmembrane</keyword>
<comment type="subcellular location">
    <subcellularLocation>
        <location evidence="2">Cell membrane</location>
        <topology evidence="2">Multi-pass membrane protein</topology>
    </subcellularLocation>
    <subcellularLocation>
        <location evidence="13">Membrane</location>
        <topology evidence="13">Multi-pass membrane protein</topology>
    </subcellularLocation>
</comment>
<name>A0ABY4SW56_9ENTR</name>
<evidence type="ECO:0000256" key="4">
    <source>
        <dbReference type="ARBA" id="ARBA00013208"/>
    </source>
</evidence>
<evidence type="ECO:0000256" key="1">
    <source>
        <dbReference type="ARBA" id="ARBA00000677"/>
    </source>
</evidence>
<dbReference type="Gene3D" id="2.170.230.10">
    <property type="match status" value="1"/>
</dbReference>
<evidence type="ECO:0000256" key="7">
    <source>
        <dbReference type="ARBA" id="ARBA00022670"/>
    </source>
</evidence>
<keyword evidence="9 12" id="KW-0378">Hydrolase</keyword>
<dbReference type="InterPro" id="IPR019756">
    <property type="entry name" value="Pept_S26A_signal_pept_1_Ser-AS"/>
</dbReference>
<dbReference type="RefSeq" id="WP_250223152.1">
    <property type="nucleotide sequence ID" value="NZ_CP097762.1"/>
</dbReference>
<evidence type="ECO:0000259" key="14">
    <source>
        <dbReference type="Pfam" id="PF10502"/>
    </source>
</evidence>
<gene>
    <name evidence="15" type="primary">lepB</name>
    <name evidence="15" type="ORF">M9405_02640</name>
</gene>
<evidence type="ECO:0000256" key="5">
    <source>
        <dbReference type="ARBA" id="ARBA00019232"/>
    </source>
</evidence>
<dbReference type="GO" id="GO:0009003">
    <property type="term" value="F:signal peptidase activity"/>
    <property type="evidence" value="ECO:0007669"/>
    <property type="project" value="UniProtKB-EC"/>
</dbReference>
<dbReference type="PROSITE" id="PS00501">
    <property type="entry name" value="SPASE_I_1"/>
    <property type="match status" value="1"/>
</dbReference>
<dbReference type="Proteomes" id="UP001056834">
    <property type="component" value="Chromosome"/>
</dbReference>
<reference evidence="15" key="1">
    <citation type="submission" date="2022-05" db="EMBL/GenBank/DDBJ databases">
        <title>Impact of host demography and evolutionary history on endosymbiont molecular evolution: a test in carpenter ants (Genus Camponotus) and their Blochmannia endosymbionts.</title>
        <authorList>
            <person name="Manthey J.D."/>
            <person name="Giron J.C."/>
            <person name="Hruska J.P."/>
        </authorList>
    </citation>
    <scope>NUCLEOTIDE SEQUENCE</scope>
    <source>
        <strain evidence="15">C-006</strain>
    </source>
</reference>
<keyword evidence="11 12" id="KW-0472">Membrane</keyword>
<comment type="similarity">
    <text evidence="3 13">Belongs to the peptidase S26 family.</text>
</comment>
<keyword evidence="10 12" id="KW-1133">Transmembrane helix</keyword>
<dbReference type="PROSITE" id="PS00760">
    <property type="entry name" value="SPASE_I_2"/>
    <property type="match status" value="1"/>
</dbReference>
<dbReference type="InterPro" id="IPR019533">
    <property type="entry name" value="Peptidase_S26"/>
</dbReference>
<dbReference type="EMBL" id="CP097762">
    <property type="protein sequence ID" value="URJ25021.1"/>
    <property type="molecule type" value="Genomic_DNA"/>
</dbReference>
<evidence type="ECO:0000313" key="16">
    <source>
        <dbReference type="Proteomes" id="UP001056834"/>
    </source>
</evidence>
<feature type="domain" description="Peptidase S26" evidence="14">
    <location>
        <begin position="60"/>
        <end position="308"/>
    </location>
</feature>
<dbReference type="PRINTS" id="PR00727">
    <property type="entry name" value="LEADERPTASE"/>
</dbReference>
<dbReference type="SUPFAM" id="SSF51306">
    <property type="entry name" value="LexA/Signal peptidase"/>
    <property type="match status" value="1"/>
</dbReference>
<dbReference type="PANTHER" id="PTHR43390:SF1">
    <property type="entry name" value="CHLOROPLAST PROCESSING PEPTIDASE"/>
    <property type="match status" value="1"/>
</dbReference>
<protein>
    <recommendedName>
        <fullName evidence="5 12">Signal peptidase I</fullName>
        <ecNumber evidence="4 12">3.4.21.89</ecNumber>
    </recommendedName>
</protein>
<evidence type="ECO:0000256" key="11">
    <source>
        <dbReference type="ARBA" id="ARBA00023136"/>
    </source>
</evidence>
<dbReference type="NCBIfam" id="NF008114">
    <property type="entry name" value="PRK10861.1"/>
    <property type="match status" value="1"/>
</dbReference>
<dbReference type="InterPro" id="IPR019757">
    <property type="entry name" value="Pept_S26A_signal_pept_1_Lys-AS"/>
</dbReference>
<keyword evidence="7 12" id="KW-0645">Protease</keyword>
<dbReference type="NCBIfam" id="TIGR02227">
    <property type="entry name" value="sigpep_I_bact"/>
    <property type="match status" value="2"/>
</dbReference>
<evidence type="ECO:0000256" key="3">
    <source>
        <dbReference type="ARBA" id="ARBA00009370"/>
    </source>
</evidence>
<organism evidence="15 16">
    <name type="scientific">Candidatus Blochmannia ocreatus</name>
    <name type="common">nom. nud.</name>
    <dbReference type="NCBI Taxonomy" id="251538"/>
    <lineage>
        <taxon>Bacteria</taxon>
        <taxon>Pseudomonadati</taxon>
        <taxon>Pseudomonadota</taxon>
        <taxon>Gammaproteobacteria</taxon>
        <taxon>Enterobacterales</taxon>
        <taxon>Enterobacteriaceae</taxon>
        <taxon>ant endosymbionts</taxon>
        <taxon>Candidatus Blochmanniella</taxon>
    </lineage>
</organism>
<dbReference type="InterPro" id="IPR019766">
    <property type="entry name" value="Sign_pep_all-beta_subdom"/>
</dbReference>
<evidence type="ECO:0000256" key="2">
    <source>
        <dbReference type="ARBA" id="ARBA00004651"/>
    </source>
</evidence>
<accession>A0ABY4SW56</accession>
<dbReference type="InterPro" id="IPR019758">
    <property type="entry name" value="Pept_S26A_signal_pept_1_CS"/>
</dbReference>
<feature type="transmembrane region" description="Helical" evidence="12">
    <location>
        <begin position="6"/>
        <end position="28"/>
    </location>
</feature>
<comment type="catalytic activity">
    <reaction evidence="1 12">
        <text>Cleavage of hydrophobic, N-terminal signal or leader sequences from secreted and periplasmic proteins.</text>
        <dbReference type="EC" id="3.4.21.89"/>
    </reaction>
</comment>
<sequence length="332" mass="38473">MNTFVCILATFTGISGIFWFAKILYKIFYNKTQYKELPFKTLKKNRCLILIKTYVTHITAFFSSIFPMLLTVFIIRSFIFEPFRIPSGSMMPTLLIGDFILVKKFVYNIKNPITHKTLINVSSPKRGDIIVFKYPNNPTLHYIKRVIGNPGDKVIYNVITKQLIIYPCFKETQKTNSVENLKNPLPIIYSNIVSSNFVQTFHTNDNGKIKTNFVSIKNSQKKYPNGIRLIQSTESLNDVKYNILTMIPPGDKNSAKIYNQNKSHLISEWIVPEKQYFVMGDNRDNSSDSRCWGFVPIHNIIGKASIIWMNITIQSEKTWPFNIQIHRIGYIL</sequence>
<keyword evidence="16" id="KW-1185">Reference proteome</keyword>
<dbReference type="Gene3D" id="2.10.109.10">
    <property type="entry name" value="Umud Fragment, subunit A"/>
    <property type="match status" value="1"/>
</dbReference>
<dbReference type="Pfam" id="PF10502">
    <property type="entry name" value="Peptidase_S26"/>
    <property type="match status" value="1"/>
</dbReference>
<evidence type="ECO:0000256" key="8">
    <source>
        <dbReference type="ARBA" id="ARBA00022692"/>
    </source>
</evidence>
<evidence type="ECO:0000313" key="15">
    <source>
        <dbReference type="EMBL" id="URJ25021.1"/>
    </source>
</evidence>
<evidence type="ECO:0000256" key="10">
    <source>
        <dbReference type="ARBA" id="ARBA00022989"/>
    </source>
</evidence>
<evidence type="ECO:0000256" key="6">
    <source>
        <dbReference type="ARBA" id="ARBA00022475"/>
    </source>
</evidence>
<dbReference type="CDD" id="cd06530">
    <property type="entry name" value="S26_SPase_I"/>
    <property type="match status" value="1"/>
</dbReference>
<dbReference type="EC" id="3.4.21.89" evidence="4 12"/>